<evidence type="ECO:0000313" key="4">
    <source>
        <dbReference type="Proteomes" id="UP000838412"/>
    </source>
</evidence>
<sequence length="561" mass="62534">MDLPATVLCLAVFLLVLSTGSGHLCVIEPRQRGDFDISKSGSHTCFRHGPPCGGEAASPPTRTYLSSTAVTLLWQQNYNHYTVGYPGYMDVAWSDVTDMKTFHLLAVIGDLNEHAQDHQRNYSIPVVMPNVHCSHCVLRFRYNSHKPGEQIFYQCSDIAIKNLTDHTPSKELNPLPVKAPTFPKPAPNPITMPGSTRLYGFSYSELDPLQCEFVSVDTVTGAVSSVKTFDFGVGSGYRPEIMGTRRRNSHTGRGRKPFGRGIGNRRDVKGQRQEQGNRFIMDQMLGYSEESKLMFTMKHGNDSSLDATADTLLIIEAPTGDAMEKAVDPKALMSPIVAMTTNGQGSMLTFNMDMVRDKPGTFTFRVGLLNQDGSYQELFSDPSKTEDLYINYLWATADTQKNIFYVLMGNENAPDTLDARIYTFDLNTKPVKMSYAQLDVDNYTISSIHYYKKTGQLVAISPGLFLDRQVTYTLVTVDPKLGLIKPLWVIAVPDRYQSYYGGDVITLDQQNGVLYHVLRLVDPPNADVIATVALETQKVTVSNPTNLRHLHNLSFLLYIST</sequence>
<keyword evidence="2" id="KW-0732">Signal</keyword>
<keyword evidence="4" id="KW-1185">Reference proteome</keyword>
<evidence type="ECO:0000256" key="1">
    <source>
        <dbReference type="SAM" id="MobiDB-lite"/>
    </source>
</evidence>
<organism evidence="3 4">
    <name type="scientific">Branchiostoma lanceolatum</name>
    <name type="common">Common lancelet</name>
    <name type="synonym">Amphioxus lanceolatum</name>
    <dbReference type="NCBI Taxonomy" id="7740"/>
    <lineage>
        <taxon>Eukaryota</taxon>
        <taxon>Metazoa</taxon>
        <taxon>Chordata</taxon>
        <taxon>Cephalochordata</taxon>
        <taxon>Leptocardii</taxon>
        <taxon>Amphioxiformes</taxon>
        <taxon>Branchiostomatidae</taxon>
        <taxon>Branchiostoma</taxon>
    </lineage>
</organism>
<dbReference type="EMBL" id="OV696701">
    <property type="protein sequence ID" value="CAH1248002.1"/>
    <property type="molecule type" value="Genomic_DNA"/>
</dbReference>
<evidence type="ECO:0000256" key="2">
    <source>
        <dbReference type="SAM" id="SignalP"/>
    </source>
</evidence>
<feature type="chain" id="PRO_5035481993" evidence="2">
    <location>
        <begin position="23"/>
        <end position="561"/>
    </location>
</feature>
<dbReference type="AlphaFoldDB" id="A0A8K0EGH0"/>
<gene>
    <name evidence="3" type="primary">Hypp8076</name>
    <name evidence="3" type="ORF">BLAG_LOCUS9506</name>
</gene>
<name>A0A8K0EGH0_BRALA</name>
<feature type="region of interest" description="Disordered" evidence="1">
    <location>
        <begin position="240"/>
        <end position="273"/>
    </location>
</feature>
<proteinExistence type="predicted"/>
<dbReference type="Proteomes" id="UP000838412">
    <property type="component" value="Chromosome 16"/>
</dbReference>
<protein>
    <submittedName>
        <fullName evidence="3">Hypp8076 protein</fullName>
    </submittedName>
</protein>
<feature type="signal peptide" evidence="2">
    <location>
        <begin position="1"/>
        <end position="22"/>
    </location>
</feature>
<feature type="region of interest" description="Disordered" evidence="1">
    <location>
        <begin position="171"/>
        <end position="190"/>
    </location>
</feature>
<accession>A0A8K0EGH0</accession>
<dbReference type="PANTHER" id="PTHR37916">
    <property type="entry name" value="CHITIN-BINDING TYPE-4 DOMAIN-CONTAINING PROTEIN"/>
    <property type="match status" value="1"/>
</dbReference>
<reference evidence="3" key="1">
    <citation type="submission" date="2022-01" db="EMBL/GenBank/DDBJ databases">
        <authorList>
            <person name="Braso-Vives M."/>
        </authorList>
    </citation>
    <scope>NUCLEOTIDE SEQUENCE</scope>
</reference>
<dbReference type="OrthoDB" id="10254111at2759"/>
<feature type="compositionally biased region" description="Basic residues" evidence="1">
    <location>
        <begin position="244"/>
        <end position="258"/>
    </location>
</feature>
<evidence type="ECO:0000313" key="3">
    <source>
        <dbReference type="EMBL" id="CAH1248002.1"/>
    </source>
</evidence>
<dbReference type="PANTHER" id="PTHR37916:SF2">
    <property type="entry name" value="CHITIN-BINDING TYPE-4 DOMAIN-CONTAINING PROTEIN"/>
    <property type="match status" value="1"/>
</dbReference>